<name>A0A8H8DE88_9ASCO</name>
<dbReference type="InterPro" id="IPR039432">
    <property type="entry name" value="SRP9_dom"/>
</dbReference>
<dbReference type="PANTHER" id="PTHR12834">
    <property type="entry name" value="SIGNAL RECOGNITION PARTICLE 9 KDA PROTEIN"/>
    <property type="match status" value="1"/>
</dbReference>
<evidence type="ECO:0000313" key="4">
    <source>
        <dbReference type="Proteomes" id="UP000669133"/>
    </source>
</evidence>
<dbReference type="OrthoDB" id="5419752at2759"/>
<sequence>MPTIKDLDQFFELSTDLVANFPSTTLSITYSNTAKKLSSKTSKSTTIDDESSSTTKHKPPTHTINIKLFEPHTGKCLKYKTTKQKEFSRILNVLGPQGVNSNGLGLASLMSNTKYVPEPIVEEGKKDSGADNVVSTKENTPVVEENTPAPSGSKKKNKKKKKKN</sequence>
<dbReference type="GO" id="GO:0006614">
    <property type="term" value="P:SRP-dependent cotranslational protein targeting to membrane"/>
    <property type="evidence" value="ECO:0007669"/>
    <property type="project" value="InterPro"/>
</dbReference>
<proteinExistence type="predicted"/>
<dbReference type="Pfam" id="PF05486">
    <property type="entry name" value="SRP9-21"/>
    <property type="match status" value="1"/>
</dbReference>
<feature type="region of interest" description="Disordered" evidence="1">
    <location>
        <begin position="120"/>
        <end position="164"/>
    </location>
</feature>
<comment type="caution">
    <text evidence="3">The sequence shown here is derived from an EMBL/GenBank/DDBJ whole genome shotgun (WGS) entry which is preliminary data.</text>
</comment>
<reference evidence="3 4" key="1">
    <citation type="submission" date="2020-12" db="EMBL/GenBank/DDBJ databases">
        <title>Effect of drift, selection, and recombination on the evolution of hybrid genomes in Candida yeast pathogens.</title>
        <authorList>
            <person name="Mixao V."/>
            <person name="Ksiezopolska E."/>
            <person name="Saus E."/>
            <person name="Boekhout T."/>
            <person name="Gacser A."/>
            <person name="Gabaldon T."/>
        </authorList>
    </citation>
    <scope>NUCLEOTIDE SEQUENCE [LARGE SCALE GENOMIC DNA]</scope>
    <source>
        <strain evidence="3 4">BP57</strain>
    </source>
</reference>
<dbReference type="InterPro" id="IPR039914">
    <property type="entry name" value="SRP9-like"/>
</dbReference>
<dbReference type="AlphaFoldDB" id="A0A8H8DE88"/>
<gene>
    <name evidence="3" type="ORF">I9W82_001048</name>
</gene>
<evidence type="ECO:0000259" key="2">
    <source>
        <dbReference type="Pfam" id="PF05486"/>
    </source>
</evidence>
<evidence type="ECO:0000256" key="1">
    <source>
        <dbReference type="SAM" id="MobiDB-lite"/>
    </source>
</evidence>
<dbReference type="RefSeq" id="XP_067551071.1">
    <property type="nucleotide sequence ID" value="XM_067689752.1"/>
</dbReference>
<protein>
    <recommendedName>
        <fullName evidence="2">SRP9 domain-containing protein</fullName>
    </recommendedName>
</protein>
<dbReference type="GeneID" id="93649677"/>
<organism evidence="3 4">
    <name type="scientific">Candida metapsilosis</name>
    <dbReference type="NCBI Taxonomy" id="273372"/>
    <lineage>
        <taxon>Eukaryota</taxon>
        <taxon>Fungi</taxon>
        <taxon>Dikarya</taxon>
        <taxon>Ascomycota</taxon>
        <taxon>Saccharomycotina</taxon>
        <taxon>Pichiomycetes</taxon>
        <taxon>Debaryomycetaceae</taxon>
        <taxon>Candida/Lodderomyces clade</taxon>
        <taxon>Candida</taxon>
    </lineage>
</organism>
<dbReference type="Proteomes" id="UP000669133">
    <property type="component" value="Unassembled WGS sequence"/>
</dbReference>
<dbReference type="PANTHER" id="PTHR12834:SF12">
    <property type="entry name" value="SIGNAL RECOGNITION PARTICLE 9 KDA PROTEIN"/>
    <property type="match status" value="1"/>
</dbReference>
<dbReference type="GO" id="GO:0005786">
    <property type="term" value="C:signal recognition particle, endoplasmic reticulum targeting"/>
    <property type="evidence" value="ECO:0007669"/>
    <property type="project" value="TreeGrafter"/>
</dbReference>
<feature type="domain" description="SRP9" evidence="2">
    <location>
        <begin position="4"/>
        <end position="100"/>
    </location>
</feature>
<accession>A0A8H8DE88</accession>
<feature type="compositionally biased region" description="Basic residues" evidence="1">
    <location>
        <begin position="153"/>
        <end position="164"/>
    </location>
</feature>
<evidence type="ECO:0000313" key="3">
    <source>
        <dbReference type="EMBL" id="KAG5421955.1"/>
    </source>
</evidence>
<feature type="region of interest" description="Disordered" evidence="1">
    <location>
        <begin position="39"/>
        <end position="61"/>
    </location>
</feature>
<dbReference type="EMBL" id="JAEOAQ010000001">
    <property type="protein sequence ID" value="KAG5421955.1"/>
    <property type="molecule type" value="Genomic_DNA"/>
</dbReference>
<keyword evidence="4" id="KW-1185">Reference proteome</keyword>